<evidence type="ECO:0000313" key="2">
    <source>
        <dbReference type="Proteomes" id="UP000271137"/>
    </source>
</evidence>
<dbReference type="EMBL" id="RXFQ01000033">
    <property type="protein sequence ID" value="RSZ28800.1"/>
    <property type="molecule type" value="Genomic_DNA"/>
</dbReference>
<accession>A0ABX9ZX32</accession>
<name>A0ABX9ZX32_9BURK</name>
<gene>
    <name evidence="1" type="ORF">EJO66_31125</name>
</gene>
<proteinExistence type="predicted"/>
<organism evidence="1 2">
    <name type="scientific">Variovorax beijingensis</name>
    <dbReference type="NCBI Taxonomy" id="2496117"/>
    <lineage>
        <taxon>Bacteria</taxon>
        <taxon>Pseudomonadati</taxon>
        <taxon>Pseudomonadota</taxon>
        <taxon>Betaproteobacteria</taxon>
        <taxon>Burkholderiales</taxon>
        <taxon>Comamonadaceae</taxon>
        <taxon>Variovorax</taxon>
    </lineage>
</organism>
<evidence type="ECO:0000313" key="1">
    <source>
        <dbReference type="EMBL" id="RSZ28800.1"/>
    </source>
</evidence>
<keyword evidence="2" id="KW-1185">Reference proteome</keyword>
<sequence length="67" mass="7609">MDENAHIDGWKAQTKYAAEYTHRGHRWALNFFAIDDEDAKKKLHSIRSSTELLGPIAERIPFDPGAA</sequence>
<reference evidence="1 2" key="1">
    <citation type="submission" date="2018-12" db="EMBL/GenBank/DDBJ databases">
        <title>The genome sequences of strain 502.</title>
        <authorList>
            <person name="Gao J."/>
            <person name="Sun J."/>
        </authorList>
    </citation>
    <scope>NUCLEOTIDE SEQUENCE [LARGE SCALE GENOMIC DNA]</scope>
    <source>
        <strain evidence="1 2">502</strain>
    </source>
</reference>
<protein>
    <submittedName>
        <fullName evidence="1">Uncharacterized protein</fullName>
    </submittedName>
</protein>
<dbReference type="Proteomes" id="UP000271137">
    <property type="component" value="Unassembled WGS sequence"/>
</dbReference>
<comment type="caution">
    <text evidence="1">The sequence shown here is derived from an EMBL/GenBank/DDBJ whole genome shotgun (WGS) entry which is preliminary data.</text>
</comment>
<dbReference type="RefSeq" id="WP_125967097.1">
    <property type="nucleotide sequence ID" value="NZ_RXFQ01000033.1"/>
</dbReference>